<dbReference type="EMBL" id="CACVAS010000047">
    <property type="protein sequence ID" value="CAA6807460.1"/>
    <property type="molecule type" value="Genomic_DNA"/>
</dbReference>
<evidence type="ECO:0000313" key="2">
    <source>
        <dbReference type="EMBL" id="CAA6807460.1"/>
    </source>
</evidence>
<feature type="compositionally biased region" description="Basic residues" evidence="1">
    <location>
        <begin position="158"/>
        <end position="179"/>
    </location>
</feature>
<gene>
    <name evidence="2" type="ORF">HELGO_WM3300</name>
</gene>
<organism evidence="2">
    <name type="scientific">uncultured Sulfurovum sp</name>
    <dbReference type="NCBI Taxonomy" id="269237"/>
    <lineage>
        <taxon>Bacteria</taxon>
        <taxon>Pseudomonadati</taxon>
        <taxon>Campylobacterota</taxon>
        <taxon>Epsilonproteobacteria</taxon>
        <taxon>Campylobacterales</taxon>
        <taxon>Sulfurovaceae</taxon>
        <taxon>Sulfurovum</taxon>
        <taxon>environmental samples</taxon>
    </lineage>
</organism>
<sequence>MLKKKESLPKYVKKSIAIALYLDSALIAYKEDMGSIDDNNLAILKIQIKKALSVVNYKVSGEYYSSLYDEIRGIWKELSEDSRDTETEELPLLIELLCMLISPDSFKVFFGMKPYKGNIVSFVNKPYSELVSEVLLLDTALNQAFDTKSYTLALPKEKKKRKKTVRKTKPLTTPKKKNLKQMYKTKSLREQEEAAKRKLSSIIEAAKKKASTNNDE</sequence>
<proteinExistence type="predicted"/>
<feature type="region of interest" description="Disordered" evidence="1">
    <location>
        <begin position="158"/>
        <end position="190"/>
    </location>
</feature>
<reference evidence="2" key="1">
    <citation type="submission" date="2020-01" db="EMBL/GenBank/DDBJ databases">
        <authorList>
            <person name="Meier V. D."/>
            <person name="Meier V D."/>
        </authorList>
    </citation>
    <scope>NUCLEOTIDE SEQUENCE</scope>
    <source>
        <strain evidence="2">HLG_WM_MAG_01</strain>
    </source>
</reference>
<accession>A0A6S6SR78</accession>
<name>A0A6S6SR78_9BACT</name>
<dbReference type="AlphaFoldDB" id="A0A6S6SR78"/>
<evidence type="ECO:0000256" key="1">
    <source>
        <dbReference type="SAM" id="MobiDB-lite"/>
    </source>
</evidence>
<protein>
    <submittedName>
        <fullName evidence="2">Uncharacterized protein</fullName>
    </submittedName>
</protein>